<organism evidence="2 3">
    <name type="scientific">Aquimarina algicola</name>
    <dbReference type="NCBI Taxonomy" id="2589995"/>
    <lineage>
        <taxon>Bacteria</taxon>
        <taxon>Pseudomonadati</taxon>
        <taxon>Bacteroidota</taxon>
        <taxon>Flavobacteriia</taxon>
        <taxon>Flavobacteriales</taxon>
        <taxon>Flavobacteriaceae</taxon>
        <taxon>Aquimarina</taxon>
    </lineage>
</organism>
<feature type="domain" description="Putative auto-transporter adhesin head GIN" evidence="1">
    <location>
        <begin position="39"/>
        <end position="176"/>
    </location>
</feature>
<evidence type="ECO:0000313" key="2">
    <source>
        <dbReference type="EMBL" id="TPN85209.1"/>
    </source>
</evidence>
<name>A0A504JEB7_9FLAO</name>
<evidence type="ECO:0000313" key="3">
    <source>
        <dbReference type="Proteomes" id="UP000315540"/>
    </source>
</evidence>
<dbReference type="Pfam" id="PF10988">
    <property type="entry name" value="DUF2807"/>
    <property type="match status" value="1"/>
</dbReference>
<dbReference type="RefSeq" id="WP_140594245.1">
    <property type="nucleotide sequence ID" value="NZ_VFWZ01000004.1"/>
</dbReference>
<gene>
    <name evidence="2" type="ORF">FHK87_14365</name>
</gene>
<dbReference type="InterPro" id="IPR021255">
    <property type="entry name" value="DUF2807"/>
</dbReference>
<sequence>MKTSLLVVFISLSLGSLYAQKEKVKGNKIVSTEQLDVDAFHSIEIYDNFEITLDESSDPELKIEADSNLQEMIIAEVQDSILTIKSSKDLRRAKALNLDIAYASELKKITIYDKVNAKSLSPINSANLHVEINDNAEVFFTIDAGKVRYSSNGKASGELHVTAVEAIYQINDNSELKGIVSSDSLNVDLYQKASAKLEGEVKSTLVRADNDTDFYGDKLISNKMSIVSEANSDCFIHVSVDVSIDAKDKAEIYILGDPKISIDGFANEATLYKKNIDYTPSKLRFN</sequence>
<dbReference type="Gene3D" id="2.160.20.120">
    <property type="match status" value="1"/>
</dbReference>
<evidence type="ECO:0000259" key="1">
    <source>
        <dbReference type="Pfam" id="PF10988"/>
    </source>
</evidence>
<proteinExistence type="predicted"/>
<keyword evidence="3" id="KW-1185">Reference proteome</keyword>
<accession>A0A504JEB7</accession>
<dbReference type="AlphaFoldDB" id="A0A504JEB7"/>
<reference evidence="2 3" key="1">
    <citation type="submission" date="2019-06" db="EMBL/GenBank/DDBJ databases">
        <authorList>
            <person name="Meng X."/>
        </authorList>
    </citation>
    <scope>NUCLEOTIDE SEQUENCE [LARGE SCALE GENOMIC DNA]</scope>
    <source>
        <strain evidence="2 3">M625</strain>
    </source>
</reference>
<dbReference type="OrthoDB" id="1419485at2"/>
<protein>
    <recommendedName>
        <fullName evidence="1">Putative auto-transporter adhesin head GIN domain-containing protein</fullName>
    </recommendedName>
</protein>
<dbReference type="Proteomes" id="UP000315540">
    <property type="component" value="Unassembled WGS sequence"/>
</dbReference>
<comment type="caution">
    <text evidence="2">The sequence shown here is derived from an EMBL/GenBank/DDBJ whole genome shotgun (WGS) entry which is preliminary data.</text>
</comment>
<dbReference type="EMBL" id="VFWZ01000004">
    <property type="protein sequence ID" value="TPN85209.1"/>
    <property type="molecule type" value="Genomic_DNA"/>
</dbReference>